<dbReference type="Pfam" id="PF02518">
    <property type="entry name" value="HATPase_c"/>
    <property type="match status" value="1"/>
</dbReference>
<evidence type="ECO:0000256" key="1">
    <source>
        <dbReference type="ARBA" id="ARBA00000085"/>
    </source>
</evidence>
<accession>A0A3N0DX63</accession>
<dbReference type="Gene3D" id="3.30.565.10">
    <property type="entry name" value="Histidine kinase-like ATPase, C-terminal domain"/>
    <property type="match status" value="1"/>
</dbReference>
<sequence>MADPLLLWAFVSVLCMTLVVHAHWGRALSDHNRPRRLLVRLGGGLVVALVALLALQRLRPELHDLAAPTQAGMIGLAGGWLATAYAVRRTGTHVHSFDLTRGLVGMAVSQVLVGIGRADRDLPTLAGIAVMCSVAASFVDRASGDLDTALAATRSRVREVVDELADARETVDTSNRRRADVTHDARNAIVAIRAAMFTLRRHGHELEAETVERLRSGVVQETGLLEALLVENSPPPEVFDLGVSITGIVAGQQALGGTVTVIGCAEAQLALGRESDFARAFQNILVNAREHAPGTPVTVSVARRRNRMKVAVSDMGPGLSPAMVDVAFERRVQGDGGSGSGLGLSIVRQLLLDQGGSVEFEPAVRGARVVMWLPRPGATSPGPVLARNPDSRSR</sequence>
<dbReference type="EMBL" id="RJSG01000002">
    <property type="protein sequence ID" value="RNL80185.1"/>
    <property type="molecule type" value="Genomic_DNA"/>
</dbReference>
<evidence type="ECO:0000313" key="11">
    <source>
        <dbReference type="Proteomes" id="UP000277094"/>
    </source>
</evidence>
<evidence type="ECO:0000259" key="9">
    <source>
        <dbReference type="PROSITE" id="PS50109"/>
    </source>
</evidence>
<feature type="transmembrane region" description="Helical" evidence="8">
    <location>
        <begin position="67"/>
        <end position="87"/>
    </location>
</feature>
<dbReference type="PANTHER" id="PTHR44936:SF9">
    <property type="entry name" value="SENSOR PROTEIN CREC"/>
    <property type="match status" value="1"/>
</dbReference>
<evidence type="ECO:0000256" key="6">
    <source>
        <dbReference type="ARBA" id="ARBA00023012"/>
    </source>
</evidence>
<keyword evidence="8" id="KW-0812">Transmembrane</keyword>
<evidence type="ECO:0000256" key="8">
    <source>
        <dbReference type="SAM" id="Phobius"/>
    </source>
</evidence>
<feature type="coiled-coil region" evidence="7">
    <location>
        <begin position="150"/>
        <end position="177"/>
    </location>
</feature>
<dbReference type="InterPro" id="IPR003594">
    <property type="entry name" value="HATPase_dom"/>
</dbReference>
<feature type="domain" description="Histidine kinase" evidence="9">
    <location>
        <begin position="180"/>
        <end position="377"/>
    </location>
</feature>
<dbReference type="SMART" id="SM00387">
    <property type="entry name" value="HATPase_c"/>
    <property type="match status" value="1"/>
</dbReference>
<evidence type="ECO:0000256" key="2">
    <source>
        <dbReference type="ARBA" id="ARBA00012438"/>
    </source>
</evidence>
<keyword evidence="6" id="KW-0902">Two-component regulatory system</keyword>
<dbReference type="SUPFAM" id="SSF55874">
    <property type="entry name" value="ATPase domain of HSP90 chaperone/DNA topoisomerase II/histidine kinase"/>
    <property type="match status" value="1"/>
</dbReference>
<dbReference type="EC" id="2.7.13.3" evidence="2"/>
<dbReference type="Proteomes" id="UP000277094">
    <property type="component" value="Unassembled WGS sequence"/>
</dbReference>
<dbReference type="InterPro" id="IPR005467">
    <property type="entry name" value="His_kinase_dom"/>
</dbReference>
<organism evidence="10 11">
    <name type="scientific">Nocardioides marmorisolisilvae</name>
    <dbReference type="NCBI Taxonomy" id="1542737"/>
    <lineage>
        <taxon>Bacteria</taxon>
        <taxon>Bacillati</taxon>
        <taxon>Actinomycetota</taxon>
        <taxon>Actinomycetes</taxon>
        <taxon>Propionibacteriales</taxon>
        <taxon>Nocardioidaceae</taxon>
        <taxon>Nocardioides</taxon>
    </lineage>
</organism>
<reference evidence="10 11" key="1">
    <citation type="submission" date="2018-11" db="EMBL/GenBank/DDBJ databases">
        <authorList>
            <person name="Li F."/>
        </authorList>
    </citation>
    <scope>NUCLEOTIDE SEQUENCE [LARGE SCALE GENOMIC DNA]</scope>
    <source>
        <strain evidence="10 11">KIS18-7</strain>
    </source>
</reference>
<keyword evidence="11" id="KW-1185">Reference proteome</keyword>
<dbReference type="GO" id="GO:0004673">
    <property type="term" value="F:protein histidine kinase activity"/>
    <property type="evidence" value="ECO:0007669"/>
    <property type="project" value="UniProtKB-EC"/>
</dbReference>
<keyword evidence="5 10" id="KW-0418">Kinase</keyword>
<keyword evidence="8" id="KW-0472">Membrane</keyword>
<feature type="transmembrane region" description="Helical" evidence="8">
    <location>
        <begin position="6"/>
        <end position="25"/>
    </location>
</feature>
<dbReference type="GO" id="GO:0000160">
    <property type="term" value="P:phosphorelay signal transduction system"/>
    <property type="evidence" value="ECO:0007669"/>
    <property type="project" value="UniProtKB-KW"/>
</dbReference>
<dbReference type="AlphaFoldDB" id="A0A3N0DX63"/>
<dbReference type="PRINTS" id="PR00344">
    <property type="entry name" value="BCTRLSENSOR"/>
</dbReference>
<name>A0A3N0DX63_9ACTN</name>
<evidence type="ECO:0000256" key="3">
    <source>
        <dbReference type="ARBA" id="ARBA00022553"/>
    </source>
</evidence>
<dbReference type="InterPro" id="IPR004358">
    <property type="entry name" value="Sig_transdc_His_kin-like_C"/>
</dbReference>
<protein>
    <recommendedName>
        <fullName evidence="2">histidine kinase</fullName>
        <ecNumber evidence="2">2.7.13.3</ecNumber>
    </recommendedName>
</protein>
<comment type="caution">
    <text evidence="10">The sequence shown here is derived from an EMBL/GenBank/DDBJ whole genome shotgun (WGS) entry which is preliminary data.</text>
</comment>
<gene>
    <name evidence="10" type="ORF">EFL95_14910</name>
</gene>
<evidence type="ECO:0000256" key="4">
    <source>
        <dbReference type="ARBA" id="ARBA00022679"/>
    </source>
</evidence>
<dbReference type="CDD" id="cd00075">
    <property type="entry name" value="HATPase"/>
    <property type="match status" value="1"/>
</dbReference>
<proteinExistence type="predicted"/>
<evidence type="ECO:0000313" key="10">
    <source>
        <dbReference type="EMBL" id="RNL80185.1"/>
    </source>
</evidence>
<keyword evidence="4" id="KW-0808">Transferase</keyword>
<keyword evidence="3" id="KW-0597">Phosphoprotein</keyword>
<dbReference type="InterPro" id="IPR050980">
    <property type="entry name" value="2C_sensor_his_kinase"/>
</dbReference>
<feature type="transmembrane region" description="Helical" evidence="8">
    <location>
        <begin position="37"/>
        <end position="55"/>
    </location>
</feature>
<dbReference type="PANTHER" id="PTHR44936">
    <property type="entry name" value="SENSOR PROTEIN CREC"/>
    <property type="match status" value="1"/>
</dbReference>
<evidence type="ECO:0000256" key="7">
    <source>
        <dbReference type="SAM" id="Coils"/>
    </source>
</evidence>
<evidence type="ECO:0000256" key="5">
    <source>
        <dbReference type="ARBA" id="ARBA00022777"/>
    </source>
</evidence>
<keyword evidence="8" id="KW-1133">Transmembrane helix</keyword>
<dbReference type="OrthoDB" id="5195045at2"/>
<dbReference type="PROSITE" id="PS50109">
    <property type="entry name" value="HIS_KIN"/>
    <property type="match status" value="1"/>
</dbReference>
<comment type="catalytic activity">
    <reaction evidence="1">
        <text>ATP + protein L-histidine = ADP + protein N-phospho-L-histidine.</text>
        <dbReference type="EC" id="2.7.13.3"/>
    </reaction>
</comment>
<dbReference type="RefSeq" id="WP_123234687.1">
    <property type="nucleotide sequence ID" value="NZ_RJSG01000002.1"/>
</dbReference>
<dbReference type="InterPro" id="IPR036890">
    <property type="entry name" value="HATPase_C_sf"/>
</dbReference>
<keyword evidence="7" id="KW-0175">Coiled coil</keyword>